<organism evidence="2 3">
    <name type="scientific">Mucilaginibacter terrenus</name>
    <dbReference type="NCBI Taxonomy" id="2482727"/>
    <lineage>
        <taxon>Bacteria</taxon>
        <taxon>Pseudomonadati</taxon>
        <taxon>Bacteroidota</taxon>
        <taxon>Sphingobacteriia</taxon>
        <taxon>Sphingobacteriales</taxon>
        <taxon>Sphingobacteriaceae</taxon>
        <taxon>Mucilaginibacter</taxon>
    </lineage>
</organism>
<keyword evidence="3" id="KW-1185">Reference proteome</keyword>
<evidence type="ECO:0000313" key="2">
    <source>
        <dbReference type="EMBL" id="RFZ85105.1"/>
    </source>
</evidence>
<dbReference type="RefSeq" id="WP_117382006.1">
    <property type="nucleotide sequence ID" value="NZ_QWDE01000001.1"/>
</dbReference>
<feature type="signal peptide" evidence="1">
    <location>
        <begin position="1"/>
        <end position="19"/>
    </location>
</feature>
<dbReference type="InterPro" id="IPR022298">
    <property type="entry name" value="Conjug_transposon_TraN"/>
</dbReference>
<protein>
    <submittedName>
        <fullName evidence="2">DUF4138 domain-containing protein</fullName>
    </submittedName>
</protein>
<dbReference type="OrthoDB" id="1038500at2"/>
<sequence length="272" mass="30576">MKRLTVIFFLALIGKLAFALDTAYVSHDKVTALFFQGPVKVLGSQSCKYVITDKGNGVLTIKAVASNFKNVTLIVQDLSTKKVYSIPVAYSYGRAGRRIGYGSTLVRTLVNNRPENTEEIIAQQLASGKRADVATHEKTGGIKAWINKVSLAGNRIYLRLDLRNRSNLSYGIDFVRFYIRDRKTVDRMATHEQEIVPLYSTLRSPTAVTKDHEVAKVFAFKRFSLLDDEALFIEVYERSGNRHLYLQIRQDDLDDLKVIPIISDAPQAIASN</sequence>
<proteinExistence type="predicted"/>
<evidence type="ECO:0000313" key="3">
    <source>
        <dbReference type="Proteomes" id="UP000260823"/>
    </source>
</evidence>
<feature type="chain" id="PRO_5017816627" evidence="1">
    <location>
        <begin position="20"/>
        <end position="272"/>
    </location>
</feature>
<dbReference type="AlphaFoldDB" id="A0A3E2NVS1"/>
<keyword evidence="1" id="KW-0732">Signal</keyword>
<dbReference type="EMBL" id="QWDE01000001">
    <property type="protein sequence ID" value="RFZ85105.1"/>
    <property type="molecule type" value="Genomic_DNA"/>
</dbReference>
<comment type="caution">
    <text evidence="2">The sequence shown here is derived from an EMBL/GenBank/DDBJ whole genome shotgun (WGS) entry which is preliminary data.</text>
</comment>
<name>A0A3E2NVS1_9SPHI</name>
<reference evidence="2 3" key="1">
    <citation type="submission" date="2018-08" db="EMBL/GenBank/DDBJ databases">
        <title>Mucilaginibacter terrae sp. nov., isolated from manganese diggings.</title>
        <authorList>
            <person name="Huang Y."/>
            <person name="Zhou Z."/>
        </authorList>
    </citation>
    <scope>NUCLEOTIDE SEQUENCE [LARGE SCALE GENOMIC DNA]</scope>
    <source>
        <strain evidence="2 3">ZH6</strain>
    </source>
</reference>
<accession>A0A3E2NVS1</accession>
<gene>
    <name evidence="2" type="ORF">DYU05_05750</name>
</gene>
<dbReference type="Proteomes" id="UP000260823">
    <property type="component" value="Unassembled WGS sequence"/>
</dbReference>
<dbReference type="Pfam" id="PF13595">
    <property type="entry name" value="DUF4138"/>
    <property type="match status" value="1"/>
</dbReference>
<evidence type="ECO:0000256" key="1">
    <source>
        <dbReference type="SAM" id="SignalP"/>
    </source>
</evidence>